<dbReference type="Proteomes" id="UP000594749">
    <property type="component" value="Chromosome"/>
</dbReference>
<reference evidence="2 3" key="1">
    <citation type="submission" date="2020-10" db="EMBL/GenBank/DDBJ databases">
        <title>Campylobacter and Helicobacter PacBio genomes.</title>
        <authorList>
            <person name="Lane C."/>
        </authorList>
    </citation>
    <scope>NUCLEOTIDE SEQUENCE [LARGE SCALE GENOMIC DNA]</scope>
    <source>
        <strain evidence="2 3">2016D-0077</strain>
    </source>
</reference>
<feature type="domain" description="Calcineurin-like phosphoesterase" evidence="1">
    <location>
        <begin position="3"/>
        <end position="211"/>
    </location>
</feature>
<dbReference type="OrthoDB" id="5380150at2"/>
<dbReference type="EMBL" id="CP063078">
    <property type="protein sequence ID" value="QOQ86989.1"/>
    <property type="molecule type" value="Genomic_DNA"/>
</dbReference>
<dbReference type="RefSeq" id="WP_025803347.1">
    <property type="nucleotide sequence ID" value="NZ_CP053842.1"/>
</dbReference>
<dbReference type="Gene3D" id="3.60.21.10">
    <property type="match status" value="1"/>
</dbReference>
<protein>
    <submittedName>
        <fullName evidence="2">Metallophosphoesterase</fullName>
    </submittedName>
</protein>
<evidence type="ECO:0000313" key="2">
    <source>
        <dbReference type="EMBL" id="QOQ86989.1"/>
    </source>
</evidence>
<gene>
    <name evidence="2" type="ORF">IMC76_07195</name>
</gene>
<dbReference type="InterPro" id="IPR004843">
    <property type="entry name" value="Calcineurin-like_PHP"/>
</dbReference>
<evidence type="ECO:0000259" key="1">
    <source>
        <dbReference type="Pfam" id="PF00149"/>
    </source>
</evidence>
<name>A0A7M1LEJ3_9BACT</name>
<evidence type="ECO:0000313" key="3">
    <source>
        <dbReference type="Proteomes" id="UP000594749"/>
    </source>
</evidence>
<dbReference type="GO" id="GO:0016787">
    <property type="term" value="F:hydrolase activity"/>
    <property type="evidence" value="ECO:0007669"/>
    <property type="project" value="InterPro"/>
</dbReference>
<sequence>MLLLCGDTHGSYEIDKILNEEFLNSYPFSRDDVLIVLGDFGVFWLDEPDKEERYFLDKFNSLPFTLCFIDGNHENFNRLYEFKTENKFGGLVSKCGENCYWLRRGEIYEICSKNIFTFGGAMSRDREFRVLNDSWWLSEIPSDDEMKYGFSNLENFIKSGKNIDLVLTHTAPQFLVESMGFDGKIDKTSVFLDRVFNLLKPKEWYFGHFHEDVLLKTKECKFRILYNEIVGVR</sequence>
<dbReference type="Pfam" id="PF00149">
    <property type="entry name" value="Metallophos"/>
    <property type="match status" value="1"/>
</dbReference>
<dbReference type="SUPFAM" id="SSF56300">
    <property type="entry name" value="Metallo-dependent phosphatases"/>
    <property type="match status" value="1"/>
</dbReference>
<dbReference type="InterPro" id="IPR029052">
    <property type="entry name" value="Metallo-depent_PP-like"/>
</dbReference>
<dbReference type="CDD" id="cd00838">
    <property type="entry name" value="MPP_superfamily"/>
    <property type="match status" value="1"/>
</dbReference>
<keyword evidence="3" id="KW-1185">Reference proteome</keyword>
<dbReference type="AlphaFoldDB" id="A0A7M1LEJ3"/>
<organism evidence="2 3">
    <name type="scientific">Campylobacter corcagiensis</name>
    <dbReference type="NCBI Taxonomy" id="1448857"/>
    <lineage>
        <taxon>Bacteria</taxon>
        <taxon>Pseudomonadati</taxon>
        <taxon>Campylobacterota</taxon>
        <taxon>Epsilonproteobacteria</taxon>
        <taxon>Campylobacterales</taxon>
        <taxon>Campylobacteraceae</taxon>
        <taxon>Campylobacter</taxon>
    </lineage>
</organism>
<accession>A0A7M1LEJ3</accession>
<proteinExistence type="predicted"/>